<dbReference type="OrthoDB" id="9805017at2"/>
<feature type="domain" description="DUF5008" evidence="1">
    <location>
        <begin position="32"/>
        <end position="124"/>
    </location>
</feature>
<reference evidence="2 3" key="1">
    <citation type="submission" date="2019-02" db="EMBL/GenBank/DDBJ databases">
        <title>Pedobacter sp. nov., a novel speices isolated from soil of pinguins habitat in Antarcitica.</title>
        <authorList>
            <person name="He R.-H."/>
        </authorList>
    </citation>
    <scope>NUCLEOTIDE SEQUENCE [LARGE SCALE GENOMIC DNA]</scope>
    <source>
        <strain evidence="2 3">E01020</strain>
    </source>
</reference>
<name>A0A4V3A0A2_9SPHI</name>
<protein>
    <submittedName>
        <fullName evidence="2">DUF5008 domain-containing protein</fullName>
    </submittedName>
</protein>
<accession>A0A4V3A0A2</accession>
<proteinExistence type="predicted"/>
<organism evidence="2 3">
    <name type="scientific">Pedobacter changchengzhani</name>
    <dbReference type="NCBI Taxonomy" id="2529274"/>
    <lineage>
        <taxon>Bacteria</taxon>
        <taxon>Pseudomonadati</taxon>
        <taxon>Bacteroidota</taxon>
        <taxon>Sphingobacteriia</taxon>
        <taxon>Sphingobacteriales</taxon>
        <taxon>Sphingobacteriaceae</taxon>
        <taxon>Pedobacter</taxon>
    </lineage>
</organism>
<keyword evidence="3" id="KW-1185">Reference proteome</keyword>
<dbReference type="Pfam" id="PF17164">
    <property type="entry name" value="DUF5122"/>
    <property type="match status" value="4"/>
</dbReference>
<dbReference type="Gene3D" id="2.80.10.50">
    <property type="match status" value="1"/>
</dbReference>
<gene>
    <name evidence="2" type="ORF">EZJ43_09475</name>
</gene>
<dbReference type="InterPro" id="IPR032175">
    <property type="entry name" value="DUF5008"/>
</dbReference>
<dbReference type="InterPro" id="IPR013431">
    <property type="entry name" value="Delta_60_rpt"/>
</dbReference>
<evidence type="ECO:0000313" key="3">
    <source>
        <dbReference type="Proteomes" id="UP000295668"/>
    </source>
</evidence>
<evidence type="ECO:0000313" key="2">
    <source>
        <dbReference type="EMBL" id="TDG36223.1"/>
    </source>
</evidence>
<dbReference type="Pfam" id="PF16400">
    <property type="entry name" value="DUF5008"/>
    <property type="match status" value="1"/>
</dbReference>
<sequence length="556" mass="60218">MTTKIKNYRSYLTMFAFLVALVVVSCTKEKQLGVNPYDGRPPLGISISTKSIDQTEVSSGESVEVAVGGLKMKDYKDADIKIYVNEILAPLASRTDTTLTFNVPLDASTGSMWITVNNQTFFGPVIKIAGKVEVDDQFKIVNGPSNLLGSNTVFDIEKLPSGKFWLGGAFTDFEQKGTQKLPIGGIVQVDASGKYTTEGIDFGKGVGGGAGVVFTMARIPTGTQQDKVIIGGNFYSFNSTRVNRQVLNSLARLNEDGTLDSIVVQVANPKPGETYKNLDTVPAFNAGVNGFVTKVIPFGDKVYVIGDFTSFTRIFYDNSTYDQKYYDNTKMRQLVRVNEDGSLDSTFHYNKLTRQSAIGANGGISSAIMQRDGKLILVGSFTTFNGTPANRIVRLNLDGSVDNSFNVGSGADNDIYTIRYNENTDQITLAGLFTKFNGKNLTGLNLLNADGSNNTNFVPLKTAGGVTSFAGQLNNGKIIVSGSFKTYGTYLRQGFMILNSDGSLAVGYNNTGGFQGNITDMVETPLFNGTQVTFVGNIQRFNTILPHNVLRIIIKD</sequence>
<dbReference type="RefSeq" id="WP_133262469.1">
    <property type="nucleotide sequence ID" value="NZ_SJCY01000005.1"/>
</dbReference>
<dbReference type="Proteomes" id="UP000295668">
    <property type="component" value="Unassembled WGS sequence"/>
</dbReference>
<dbReference type="AlphaFoldDB" id="A0A4V3A0A2"/>
<comment type="caution">
    <text evidence="2">The sequence shown here is derived from an EMBL/GenBank/DDBJ whole genome shotgun (WGS) entry which is preliminary data.</text>
</comment>
<evidence type="ECO:0000259" key="1">
    <source>
        <dbReference type="Pfam" id="PF16400"/>
    </source>
</evidence>
<dbReference type="PROSITE" id="PS51257">
    <property type="entry name" value="PROKAR_LIPOPROTEIN"/>
    <property type="match status" value="1"/>
</dbReference>
<dbReference type="EMBL" id="SJCY01000005">
    <property type="protein sequence ID" value="TDG36223.1"/>
    <property type="molecule type" value="Genomic_DNA"/>
</dbReference>